<proteinExistence type="predicted"/>
<keyword evidence="2" id="KW-1185">Reference proteome</keyword>
<comment type="caution">
    <text evidence="1">The sequence shown here is derived from an EMBL/GenBank/DDBJ whole genome shotgun (WGS) entry which is preliminary data.</text>
</comment>
<dbReference type="AlphaFoldDB" id="S3ZTY2"/>
<reference evidence="1 2" key="1">
    <citation type="submission" date="2013-02" db="EMBL/GenBank/DDBJ databases">
        <title>Draft Genome Sequence of Streptomyces aurantiacus, Which Produces Setomimycin.</title>
        <authorList>
            <person name="Gruening B.A."/>
            <person name="Praeg A."/>
            <person name="Erxleben A."/>
            <person name="Guenther S."/>
            <person name="Mueller M."/>
        </authorList>
    </citation>
    <scope>NUCLEOTIDE SEQUENCE [LARGE SCALE GENOMIC DNA]</scope>
    <source>
        <strain evidence="1 2">JA 4570</strain>
    </source>
</reference>
<sequence length="34" mass="3857">MGQRRLFRFRFSLPSADEFTDRGPLVAGDQEGVT</sequence>
<name>S3ZTY2_9ACTN</name>
<protein>
    <submittedName>
        <fullName evidence="1">Uncharacterized protein</fullName>
    </submittedName>
</protein>
<organism evidence="1 2">
    <name type="scientific">Streptomyces aurantiacus JA 4570</name>
    <dbReference type="NCBI Taxonomy" id="1286094"/>
    <lineage>
        <taxon>Bacteria</taxon>
        <taxon>Bacillati</taxon>
        <taxon>Actinomycetota</taxon>
        <taxon>Actinomycetes</taxon>
        <taxon>Kitasatosporales</taxon>
        <taxon>Streptomycetaceae</taxon>
        <taxon>Streptomyces</taxon>
        <taxon>Streptomyces aurantiacus group</taxon>
    </lineage>
</organism>
<evidence type="ECO:0000313" key="2">
    <source>
        <dbReference type="Proteomes" id="UP000014629"/>
    </source>
</evidence>
<accession>S3ZTY2</accession>
<dbReference type="Proteomes" id="UP000014629">
    <property type="component" value="Unassembled WGS sequence"/>
</dbReference>
<dbReference type="EMBL" id="AOPZ01000003">
    <property type="protein sequence ID" value="EPH46901.1"/>
    <property type="molecule type" value="Genomic_DNA"/>
</dbReference>
<evidence type="ECO:0000313" key="1">
    <source>
        <dbReference type="EMBL" id="EPH46901.1"/>
    </source>
</evidence>
<gene>
    <name evidence="1" type="ORF">STRAU_0067</name>
</gene>